<gene>
    <name evidence="3" type="ORF">PH603_04780</name>
</gene>
<evidence type="ECO:0000313" key="3">
    <source>
        <dbReference type="EMBL" id="WCL55074.1"/>
    </source>
</evidence>
<feature type="domain" description="Ice-binding protein C-terminal" evidence="2">
    <location>
        <begin position="186"/>
        <end position="210"/>
    </location>
</feature>
<keyword evidence="1" id="KW-0732">Signal</keyword>
<dbReference type="AlphaFoldDB" id="A0AAE9XX19"/>
<organism evidence="3 4">
    <name type="scientific">Gimibacter soli</name>
    <dbReference type="NCBI Taxonomy" id="3024400"/>
    <lineage>
        <taxon>Bacteria</taxon>
        <taxon>Pseudomonadati</taxon>
        <taxon>Pseudomonadota</taxon>
        <taxon>Alphaproteobacteria</taxon>
        <taxon>Kordiimonadales</taxon>
        <taxon>Temperatibacteraceae</taxon>
        <taxon>Gimibacter</taxon>
    </lineage>
</organism>
<dbReference type="EMBL" id="CP116805">
    <property type="protein sequence ID" value="WCL55074.1"/>
    <property type="molecule type" value="Genomic_DNA"/>
</dbReference>
<dbReference type="Gene3D" id="2.60.120.260">
    <property type="entry name" value="Galactose-binding domain-like"/>
    <property type="match status" value="1"/>
</dbReference>
<reference evidence="3" key="1">
    <citation type="submission" date="2023-01" db="EMBL/GenBank/DDBJ databases">
        <title>The genome sequence of Kordiimonadaceae bacterium 6D33.</title>
        <authorList>
            <person name="Liu Y."/>
        </authorList>
    </citation>
    <scope>NUCLEOTIDE SEQUENCE</scope>
    <source>
        <strain evidence="3">6D33</strain>
    </source>
</reference>
<evidence type="ECO:0000313" key="4">
    <source>
        <dbReference type="Proteomes" id="UP001217500"/>
    </source>
</evidence>
<dbReference type="RefSeq" id="WP_289504832.1">
    <property type="nucleotide sequence ID" value="NZ_CP116805.1"/>
</dbReference>
<dbReference type="Proteomes" id="UP001217500">
    <property type="component" value="Chromosome"/>
</dbReference>
<dbReference type="InterPro" id="IPR013424">
    <property type="entry name" value="Ice-binding_C"/>
</dbReference>
<proteinExistence type="predicted"/>
<feature type="chain" id="PRO_5042170048" evidence="1">
    <location>
        <begin position="22"/>
        <end position="218"/>
    </location>
</feature>
<dbReference type="NCBIfam" id="TIGR02595">
    <property type="entry name" value="PEP_CTERM"/>
    <property type="match status" value="1"/>
</dbReference>
<dbReference type="SUPFAM" id="SSF49785">
    <property type="entry name" value="Galactose-binding domain-like"/>
    <property type="match status" value="1"/>
</dbReference>
<dbReference type="KEGG" id="gso:PH603_04780"/>
<accession>A0AAE9XX19</accession>
<name>A0AAE9XX19_9PROT</name>
<evidence type="ECO:0000259" key="2">
    <source>
        <dbReference type="Pfam" id="PF07589"/>
    </source>
</evidence>
<protein>
    <submittedName>
        <fullName evidence="3">PEP-CTERM sorting domain-containing protein</fullName>
    </submittedName>
</protein>
<dbReference type="Pfam" id="PF07589">
    <property type="entry name" value="PEP-CTERM"/>
    <property type="match status" value="1"/>
</dbReference>
<feature type="signal peptide" evidence="1">
    <location>
        <begin position="1"/>
        <end position="21"/>
    </location>
</feature>
<sequence>MNKIATFGLAAALLIGQAAHAATNFVTNGSFEAGHTVVGANWHVFNTVGAWETIDGAGIEIQGSGVVTTAQDGNFYVELDSDTTNGGLPGESTNTTMGQWLTLGQGSYQLSFWYRPRTSVLGDNGILASINGFDVSANTAASKGTAWEQYLLDFTIGTGGDYLLSFEALGNANEYGGFIDNVIVSAIPEPETWLLVMLGFGLAGTTFRRRNRMAVKLA</sequence>
<dbReference type="InterPro" id="IPR008979">
    <property type="entry name" value="Galactose-bd-like_sf"/>
</dbReference>
<keyword evidence="4" id="KW-1185">Reference proteome</keyword>
<evidence type="ECO:0000256" key="1">
    <source>
        <dbReference type="SAM" id="SignalP"/>
    </source>
</evidence>